<feature type="chain" id="PRO_5017366650" evidence="2">
    <location>
        <begin position="25"/>
        <end position="534"/>
    </location>
</feature>
<keyword evidence="2" id="KW-0732">Signal</keyword>
<proteinExistence type="predicted"/>
<dbReference type="EMBL" id="CP032489">
    <property type="protein sequence ID" value="AYD46208.1"/>
    <property type="molecule type" value="Genomic_DNA"/>
</dbReference>
<dbReference type="AlphaFoldDB" id="A0A386HK14"/>
<dbReference type="PROSITE" id="PS51257">
    <property type="entry name" value="PROKAR_LIPOPROTEIN"/>
    <property type="match status" value="1"/>
</dbReference>
<evidence type="ECO:0000256" key="1">
    <source>
        <dbReference type="SAM" id="MobiDB-lite"/>
    </source>
</evidence>
<dbReference type="OrthoDB" id="609910at2"/>
<evidence type="ECO:0000313" key="3">
    <source>
        <dbReference type="EMBL" id="AYD46208.1"/>
    </source>
</evidence>
<evidence type="ECO:0000313" key="4">
    <source>
        <dbReference type="Proteomes" id="UP000266118"/>
    </source>
</evidence>
<sequence>MNRISRPFATLLALIIIFATSSCNKSKMEALKYIPKNATSVLEINTKDILEKLKSDNYTIDSVFKTMDLDSNSKALTEIYDYNKPLFIFYKSSSSIAEGNQMLSGIIVPLTSKGNLETYIKTHLPGKAIVEDKAFSYVQINNNTICGWKDNTLICLNNQGGANTDLLSNFLSLKKEESLYSNKDAEKALSEKGDICFFVNSSQSLNNLPFIGITKASDLVDNTYGYGTINFDKGVIDIKSNQHLNATMVDLIKKNPSQDLSGNALSSFPGKPQGLLDISFNMKQLVSFLDYAGVKNTVNDYLQKIGSSIDDLSAAFTGEIALAFSNLDLQKKDLSAGNLRMTSLPSANFVLTLPIADKSAYDKFTIALARMGFFVPYNGALVPKIFADSAASMFYNANDKAVTLASSKNLLDSFVNNKGRVELPSDISNKNKTSIFYLDAQNILSSLPATGSDSLQTILVKNTFKSMKGSADNLKGNIATANLSIILMNDQQNSLSQILRFVSALKKMSKDSPAGFGSMDTNIPPPPNIDTTIR</sequence>
<dbReference type="KEGG" id="ark:D6B99_00375"/>
<evidence type="ECO:0000256" key="2">
    <source>
        <dbReference type="SAM" id="SignalP"/>
    </source>
</evidence>
<gene>
    <name evidence="3" type="ORF">D6B99_00375</name>
</gene>
<name>A0A386HK14_9BACT</name>
<feature type="signal peptide" evidence="2">
    <location>
        <begin position="1"/>
        <end position="24"/>
    </location>
</feature>
<organism evidence="3 4">
    <name type="scientific">Arachidicoccus soli</name>
    <dbReference type="NCBI Taxonomy" id="2341117"/>
    <lineage>
        <taxon>Bacteria</taxon>
        <taxon>Pseudomonadati</taxon>
        <taxon>Bacteroidota</taxon>
        <taxon>Chitinophagia</taxon>
        <taxon>Chitinophagales</taxon>
        <taxon>Chitinophagaceae</taxon>
        <taxon>Arachidicoccus</taxon>
    </lineage>
</organism>
<reference evidence="3 4" key="1">
    <citation type="submission" date="2018-09" db="EMBL/GenBank/DDBJ databases">
        <title>Arachidicoccus sp. nov., a bacterium isolated from soil.</title>
        <authorList>
            <person name="Weon H.-Y."/>
            <person name="Kwon S.-W."/>
            <person name="Lee S.A."/>
        </authorList>
    </citation>
    <scope>NUCLEOTIDE SEQUENCE [LARGE SCALE GENOMIC DNA]</scope>
    <source>
        <strain evidence="3 4">KIS59-12</strain>
    </source>
</reference>
<feature type="region of interest" description="Disordered" evidence="1">
    <location>
        <begin position="513"/>
        <end position="534"/>
    </location>
</feature>
<accession>A0A386HK14</accession>
<dbReference type="RefSeq" id="WP_119983991.1">
    <property type="nucleotide sequence ID" value="NZ_CP032489.1"/>
</dbReference>
<protein>
    <submittedName>
        <fullName evidence="3">DUF4836 family protein</fullName>
    </submittedName>
</protein>
<dbReference type="Proteomes" id="UP000266118">
    <property type="component" value="Chromosome"/>
</dbReference>
<keyword evidence="4" id="KW-1185">Reference proteome</keyword>